<dbReference type="PRINTS" id="PR00625">
    <property type="entry name" value="JDOMAIN"/>
</dbReference>
<dbReference type="OrthoDB" id="9779889at2"/>
<dbReference type="GO" id="GO:0005737">
    <property type="term" value="C:cytoplasm"/>
    <property type="evidence" value="ECO:0007669"/>
    <property type="project" value="TreeGrafter"/>
</dbReference>
<evidence type="ECO:0000259" key="2">
    <source>
        <dbReference type="PROSITE" id="PS50076"/>
    </source>
</evidence>
<feature type="compositionally biased region" description="Basic and acidic residues" evidence="1">
    <location>
        <begin position="189"/>
        <end position="203"/>
    </location>
</feature>
<dbReference type="RefSeq" id="WP_137424701.1">
    <property type="nucleotide sequence ID" value="NZ_CP040098.1"/>
</dbReference>
<reference evidence="3 4" key="1">
    <citation type="submission" date="2019-05" db="EMBL/GenBank/DDBJ databases">
        <title>The Complete Genome Sequence of the n-alkane-degrading Desulfoglaeba alkanexedens ALDC reveals multiple alkylsuccinate synthase gene clusters.</title>
        <authorList>
            <person name="Callaghan A.V."/>
            <person name="Davidova I.A."/>
            <person name="Duncan K.E."/>
            <person name="Morris B."/>
            <person name="McInerney M.J."/>
        </authorList>
    </citation>
    <scope>NUCLEOTIDE SEQUENCE [LARGE SCALE GENOMIC DNA]</scope>
    <source>
        <strain evidence="3 4">ALDC</strain>
    </source>
</reference>
<dbReference type="SUPFAM" id="SSF46565">
    <property type="entry name" value="Chaperone J-domain"/>
    <property type="match status" value="1"/>
</dbReference>
<dbReference type="KEGG" id="dax:FDQ92_10155"/>
<name>A0A4P8L6Y5_9BACT</name>
<dbReference type="Gene3D" id="1.10.287.110">
    <property type="entry name" value="DnaJ domain"/>
    <property type="match status" value="1"/>
</dbReference>
<feature type="domain" description="J" evidence="2">
    <location>
        <begin position="14"/>
        <end position="76"/>
    </location>
</feature>
<feature type="compositionally biased region" description="Basic and acidic residues" evidence="1">
    <location>
        <begin position="12"/>
        <end position="29"/>
    </location>
</feature>
<dbReference type="AlphaFoldDB" id="A0A4P8L6Y5"/>
<proteinExistence type="predicted"/>
<protein>
    <submittedName>
        <fullName evidence="3">J domain-containing protein</fullName>
    </submittedName>
</protein>
<feature type="compositionally biased region" description="Polar residues" evidence="1">
    <location>
        <begin position="1"/>
        <end position="11"/>
    </location>
</feature>
<dbReference type="GO" id="GO:0044183">
    <property type="term" value="F:protein folding chaperone"/>
    <property type="evidence" value="ECO:0007669"/>
    <property type="project" value="TreeGrafter"/>
</dbReference>
<dbReference type="Proteomes" id="UP000298602">
    <property type="component" value="Chromosome"/>
</dbReference>
<dbReference type="PANTHER" id="PTHR43948">
    <property type="entry name" value="DNAJ HOMOLOG SUBFAMILY B"/>
    <property type="match status" value="1"/>
</dbReference>
<dbReference type="PROSITE" id="PS50076">
    <property type="entry name" value="DNAJ_2"/>
    <property type="match status" value="1"/>
</dbReference>
<dbReference type="PANTHER" id="PTHR43948:SF14">
    <property type="entry name" value="PROTEIN DNAJ, PUTATIVE-RELATED"/>
    <property type="match status" value="1"/>
</dbReference>
<sequence>MPVRPTSQKSTTPEDYRILDLEPGATREDAKRAYRRLAKQWHPDRFHNFPEYERIEAENRFKRITEAYVRIQDELPEERPAVRSGARSAEASGGTPRASEAARGQRSKEASSTRPSRRRSASPFGRARERGWKALASARGHPWAGALAALVLLTLLTGPWTQTPDTPVPGRNTTPSGGVPGSAPSLPREGPHAKALETMRPPHEPVGLEDVALPPPSRRQPSSTGAVRRDAFSLGSSEKQVLAVQGPPDKVQGNVWLYGLSDIRFRDGVVIGYNNFDGRLKVMLSPPAASPDVEEASFFSPGATQDEVLRVQGTPTRVEGNHWFYGFSEVHFVDGRVASFDNYFGNLKIRMLPASPPQAGENAFTIGSTKDQVLAVQGTPSSIRGNIWFYRFSDVLFRDGKVSWVNDPSGNLKFVPPETLTRKENPES</sequence>
<feature type="region of interest" description="Disordered" evidence="1">
    <location>
        <begin position="161"/>
        <end position="231"/>
    </location>
</feature>
<dbReference type="InterPro" id="IPR001623">
    <property type="entry name" value="DnaJ_domain"/>
</dbReference>
<reference evidence="3 4" key="2">
    <citation type="submission" date="2019-05" db="EMBL/GenBank/DDBJ databases">
        <authorList>
            <person name="Suflita J.M."/>
            <person name="Marks C.R."/>
        </authorList>
    </citation>
    <scope>NUCLEOTIDE SEQUENCE [LARGE SCALE GENOMIC DNA]</scope>
    <source>
        <strain evidence="3 4">ALDC</strain>
    </source>
</reference>
<dbReference type="EMBL" id="CP040098">
    <property type="protein sequence ID" value="QCQ22492.1"/>
    <property type="molecule type" value="Genomic_DNA"/>
</dbReference>
<dbReference type="Pfam" id="PF00226">
    <property type="entry name" value="DnaJ"/>
    <property type="match status" value="1"/>
</dbReference>
<feature type="compositionally biased region" description="Polar residues" evidence="1">
    <location>
        <begin position="161"/>
        <end position="176"/>
    </location>
</feature>
<dbReference type="CDD" id="cd06257">
    <property type="entry name" value="DnaJ"/>
    <property type="match status" value="1"/>
</dbReference>
<dbReference type="GO" id="GO:0051087">
    <property type="term" value="F:protein-folding chaperone binding"/>
    <property type="evidence" value="ECO:0007669"/>
    <property type="project" value="TreeGrafter"/>
</dbReference>
<evidence type="ECO:0000313" key="3">
    <source>
        <dbReference type="EMBL" id="QCQ22492.1"/>
    </source>
</evidence>
<evidence type="ECO:0000313" key="4">
    <source>
        <dbReference type="Proteomes" id="UP000298602"/>
    </source>
</evidence>
<keyword evidence="4" id="KW-1185">Reference proteome</keyword>
<accession>A0A4P8L6Y5</accession>
<dbReference type="GO" id="GO:0051082">
    <property type="term" value="F:unfolded protein binding"/>
    <property type="evidence" value="ECO:0007669"/>
    <property type="project" value="TreeGrafter"/>
</dbReference>
<dbReference type="SMART" id="SM00271">
    <property type="entry name" value="DnaJ"/>
    <property type="match status" value="1"/>
</dbReference>
<organism evidence="3 4">
    <name type="scientific">Desulfoglaeba alkanexedens ALDC</name>
    <dbReference type="NCBI Taxonomy" id="980445"/>
    <lineage>
        <taxon>Bacteria</taxon>
        <taxon>Pseudomonadati</taxon>
        <taxon>Thermodesulfobacteriota</taxon>
        <taxon>Syntrophobacteria</taxon>
        <taxon>Syntrophobacterales</taxon>
        <taxon>Syntrophobacteraceae</taxon>
        <taxon>Desulfoglaeba</taxon>
    </lineage>
</organism>
<dbReference type="InterPro" id="IPR036869">
    <property type="entry name" value="J_dom_sf"/>
</dbReference>
<gene>
    <name evidence="3" type="ORF">FDQ92_10155</name>
</gene>
<evidence type="ECO:0000256" key="1">
    <source>
        <dbReference type="SAM" id="MobiDB-lite"/>
    </source>
</evidence>
<feature type="region of interest" description="Disordered" evidence="1">
    <location>
        <begin position="1"/>
        <end position="29"/>
    </location>
</feature>
<feature type="region of interest" description="Disordered" evidence="1">
    <location>
        <begin position="75"/>
        <end position="126"/>
    </location>
</feature>